<reference evidence="3" key="1">
    <citation type="submission" date="2020-08" db="EMBL/GenBank/DDBJ databases">
        <authorList>
            <person name="Hu Y."/>
            <person name="Nguyen S.V."/>
            <person name="Li F."/>
            <person name="Fanning S."/>
        </authorList>
    </citation>
    <scope>NUCLEOTIDE SEQUENCE</scope>
    <source>
        <strain evidence="3">SYSU D8009</strain>
    </source>
</reference>
<protein>
    <submittedName>
        <fullName evidence="3">AsmA family protein</fullName>
    </submittedName>
</protein>
<dbReference type="InterPro" id="IPR052894">
    <property type="entry name" value="AsmA-related"/>
</dbReference>
<feature type="region of interest" description="Disordered" evidence="1">
    <location>
        <begin position="497"/>
        <end position="519"/>
    </location>
</feature>
<gene>
    <name evidence="3" type="ORF">H7965_19835</name>
</gene>
<proteinExistence type="predicted"/>
<keyword evidence="4" id="KW-1185">Reference proteome</keyword>
<dbReference type="EMBL" id="JACOMF010000030">
    <property type="protein sequence ID" value="MBC4017564.1"/>
    <property type="molecule type" value="Genomic_DNA"/>
</dbReference>
<evidence type="ECO:0000256" key="1">
    <source>
        <dbReference type="SAM" id="MobiDB-lite"/>
    </source>
</evidence>
<dbReference type="Proteomes" id="UP000600101">
    <property type="component" value="Unassembled WGS sequence"/>
</dbReference>
<name>A0A9X0R0S8_9PROT</name>
<evidence type="ECO:0000313" key="3">
    <source>
        <dbReference type="EMBL" id="MBC4017564.1"/>
    </source>
</evidence>
<dbReference type="AlphaFoldDB" id="A0A9X0R0S8"/>
<dbReference type="PANTHER" id="PTHR30441">
    <property type="entry name" value="DUF748 DOMAIN-CONTAINING PROTEIN"/>
    <property type="match status" value="1"/>
</dbReference>
<evidence type="ECO:0000313" key="4">
    <source>
        <dbReference type="Proteomes" id="UP000600101"/>
    </source>
</evidence>
<comment type="caution">
    <text evidence="3">The sequence shown here is derived from an EMBL/GenBank/DDBJ whole genome shotgun (WGS) entry which is preliminary data.</text>
</comment>
<dbReference type="Pfam" id="PF05170">
    <property type="entry name" value="AsmA"/>
    <property type="match status" value="2"/>
</dbReference>
<feature type="domain" description="AsmA" evidence="2">
    <location>
        <begin position="478"/>
        <end position="706"/>
    </location>
</feature>
<feature type="compositionally biased region" description="Low complexity" evidence="1">
    <location>
        <begin position="505"/>
        <end position="516"/>
    </location>
</feature>
<evidence type="ECO:0000259" key="2">
    <source>
        <dbReference type="Pfam" id="PF05170"/>
    </source>
</evidence>
<sequence>MAETSGTPRRWLRWALAGLALVVLLPLGALAIVLATFDAEAQKPRIQAAVQQATGRALTLSGPIGLKFSLTPTLTVDGVALANMPSGSRPEMLRMRRAEVELALLPLLSRRVEVRRLVLVAPDLLLETDKAGQPNWAFAPPGAAPAPAPATAPPAAAETAQRQLGIQLDRVVVTEGSLTWRDGVTGRTRVLAVPRFEAEGGEGPMRFAGDFTLNGAGFALSGQTGPLAALLGPPPAQPWPVSLALEAAGARLAAEGGIARPRAGQGWRFAVTALVPELARLAPLLPDAPLPPLRGIDLAATVADAGAGRLPEVSGLRLAVGESPLDAVFPGLRLAALKATLPRQDQPLALEATGALGDMPLALSGSLGAPALLLPGGPGGPWPLDLAFRLATAEASVKGSIADPARLQGVDLALGLKVPELAALSGLAGTPLPPVREIVAEAKLAERTPGFAGGAFLRGLRITSSAFDAAGDLTYVVGQRQGISGALASSRLDLDALRPPPAPAGPAAAPAAPPAAHDGRVIPDIPLPLEALRMTDSDLRWTIGTVQAGGVGVRDVELAAVIQDGKARFDLPTATLPGGRIAARLGADVTATPPSVEAAVFSEALDLPALLAALHAPGGTAGRLELDVNLRGRGRDLRAVAATATGHAAVALTSGHVDQGQDSALSRALGDLRRALPQLAALAEGRIAIACAAARFAVQDGIAQSQALLLDGSLGRIGGGGSANLRDETLAMRLQLDLTVPVPGVNLVRIRAPLPVGGRFSAPRPDYAGVAGGLIGTAEGLLRTPSNLADGLLGALGAERGTAPGAGGGLPECGPVLAVVRGGRAGPVPASQAPAAEAAPAARPAPDRQPALPAPAQQMLRDLFGR</sequence>
<dbReference type="InterPro" id="IPR007844">
    <property type="entry name" value="AsmA"/>
</dbReference>
<feature type="compositionally biased region" description="Pro residues" evidence="1">
    <location>
        <begin position="142"/>
        <end position="152"/>
    </location>
</feature>
<accession>A0A9X0R0S8</accession>
<feature type="region of interest" description="Disordered" evidence="1">
    <location>
        <begin position="827"/>
        <end position="857"/>
    </location>
</feature>
<dbReference type="RefSeq" id="WP_186772320.1">
    <property type="nucleotide sequence ID" value="NZ_JACOMF010000030.1"/>
</dbReference>
<organism evidence="3 4">
    <name type="scientific">Siccirubricoccus deserti</name>
    <dbReference type="NCBI Taxonomy" id="2013562"/>
    <lineage>
        <taxon>Bacteria</taxon>
        <taxon>Pseudomonadati</taxon>
        <taxon>Pseudomonadota</taxon>
        <taxon>Alphaproteobacteria</taxon>
        <taxon>Acetobacterales</taxon>
        <taxon>Roseomonadaceae</taxon>
        <taxon>Siccirubricoccus</taxon>
    </lineage>
</organism>
<dbReference type="PANTHER" id="PTHR30441:SF4">
    <property type="entry name" value="PROTEIN ASMA"/>
    <property type="match status" value="1"/>
</dbReference>
<dbReference type="GO" id="GO:0090313">
    <property type="term" value="P:regulation of protein targeting to membrane"/>
    <property type="evidence" value="ECO:0007669"/>
    <property type="project" value="TreeGrafter"/>
</dbReference>
<feature type="region of interest" description="Disordered" evidence="1">
    <location>
        <begin position="141"/>
        <end position="160"/>
    </location>
</feature>
<dbReference type="GO" id="GO:0005886">
    <property type="term" value="C:plasma membrane"/>
    <property type="evidence" value="ECO:0007669"/>
    <property type="project" value="TreeGrafter"/>
</dbReference>
<feature type="domain" description="AsmA" evidence="2">
    <location>
        <begin position="12"/>
        <end position="185"/>
    </location>
</feature>